<dbReference type="GO" id="GO:0016020">
    <property type="term" value="C:membrane"/>
    <property type="evidence" value="ECO:0007669"/>
    <property type="project" value="TreeGrafter"/>
</dbReference>
<dbReference type="Proteomes" id="UP001154078">
    <property type="component" value="Chromosome 4"/>
</dbReference>
<evidence type="ECO:0000256" key="1">
    <source>
        <dbReference type="ARBA" id="ARBA00008645"/>
    </source>
</evidence>
<organism evidence="4 5">
    <name type="scientific">Brassicogethes aeneus</name>
    <name type="common">Rape pollen beetle</name>
    <name type="synonym">Meligethes aeneus</name>
    <dbReference type="NCBI Taxonomy" id="1431903"/>
    <lineage>
        <taxon>Eukaryota</taxon>
        <taxon>Metazoa</taxon>
        <taxon>Ecdysozoa</taxon>
        <taxon>Arthropoda</taxon>
        <taxon>Hexapoda</taxon>
        <taxon>Insecta</taxon>
        <taxon>Pterygota</taxon>
        <taxon>Neoptera</taxon>
        <taxon>Endopterygota</taxon>
        <taxon>Coleoptera</taxon>
        <taxon>Polyphaga</taxon>
        <taxon>Cucujiformia</taxon>
        <taxon>Nitidulidae</taxon>
        <taxon>Meligethinae</taxon>
        <taxon>Brassicogethes</taxon>
    </lineage>
</organism>
<sequence>MLGYLRTFTRKYSVSRQYNEVKIPLPWGHVAGKLWEASDKNKRPILALHGWQDNCGTFDRLIPLLDKDHGFLAIDLPGHGLSSKLPNGVPYEFLNYPILIRSIMNYFSWPKISLMGHSLGAISCYTFTMLFNDEVEFLILIDGLKPLELPNTGGRLKREIDNFLKYDKQNQDSTNQPSYSLDYLKKKMSEQNNNAINLENTEYILKRNIIESETEPGKYYITRDSRLKIHSFINWSQRDILSGTEQVKCPMLMLKSDSSGYFEKKKNFTEVFEVLKENNKKMHYHVVKGTHFVHLNNPEIIKDYINDFMGKYGEK</sequence>
<name>A0A9P0B3U6_BRAAE</name>
<proteinExistence type="inferred from homology"/>
<keyword evidence="2" id="KW-0378">Hydrolase</keyword>
<evidence type="ECO:0000313" key="4">
    <source>
        <dbReference type="EMBL" id="CAH0554369.1"/>
    </source>
</evidence>
<dbReference type="InterPro" id="IPR029058">
    <property type="entry name" value="AB_hydrolase_fold"/>
</dbReference>
<accession>A0A9P0B3U6</accession>
<dbReference type="Pfam" id="PF00561">
    <property type="entry name" value="Abhydrolase_1"/>
    <property type="match status" value="1"/>
</dbReference>
<comment type="similarity">
    <text evidence="1">Belongs to the AB hydrolase superfamily.</text>
</comment>
<gene>
    <name evidence="4" type="ORF">MELIAE_LOCUS5970</name>
</gene>
<evidence type="ECO:0000313" key="5">
    <source>
        <dbReference type="Proteomes" id="UP001154078"/>
    </source>
</evidence>
<protein>
    <recommendedName>
        <fullName evidence="3">AB hydrolase-1 domain-containing protein</fullName>
    </recommendedName>
</protein>
<dbReference type="Gene3D" id="3.40.50.1820">
    <property type="entry name" value="alpha/beta hydrolase"/>
    <property type="match status" value="1"/>
</dbReference>
<keyword evidence="5" id="KW-1185">Reference proteome</keyword>
<dbReference type="InterPro" id="IPR000073">
    <property type="entry name" value="AB_hydrolase_1"/>
</dbReference>
<dbReference type="EMBL" id="OV121135">
    <property type="protein sequence ID" value="CAH0554369.1"/>
    <property type="molecule type" value="Genomic_DNA"/>
</dbReference>
<feature type="domain" description="AB hydrolase-1" evidence="3">
    <location>
        <begin position="44"/>
        <end position="298"/>
    </location>
</feature>
<evidence type="ECO:0000256" key="2">
    <source>
        <dbReference type="ARBA" id="ARBA00022801"/>
    </source>
</evidence>
<dbReference type="GO" id="GO:0016787">
    <property type="term" value="F:hydrolase activity"/>
    <property type="evidence" value="ECO:0007669"/>
    <property type="project" value="UniProtKB-KW"/>
</dbReference>
<reference evidence="4" key="1">
    <citation type="submission" date="2021-12" db="EMBL/GenBank/DDBJ databases">
        <authorList>
            <person name="King R."/>
        </authorList>
    </citation>
    <scope>NUCLEOTIDE SEQUENCE</scope>
</reference>
<dbReference type="PANTHER" id="PTHR43798">
    <property type="entry name" value="MONOACYLGLYCEROL LIPASE"/>
    <property type="match status" value="1"/>
</dbReference>
<dbReference type="InterPro" id="IPR050266">
    <property type="entry name" value="AB_hydrolase_sf"/>
</dbReference>
<dbReference type="AlphaFoldDB" id="A0A9P0B3U6"/>
<dbReference type="OrthoDB" id="190201at2759"/>
<evidence type="ECO:0000259" key="3">
    <source>
        <dbReference type="Pfam" id="PF00561"/>
    </source>
</evidence>
<dbReference type="SUPFAM" id="SSF53474">
    <property type="entry name" value="alpha/beta-Hydrolases"/>
    <property type="match status" value="1"/>
</dbReference>
<dbReference type="PANTHER" id="PTHR43798:SF14">
    <property type="entry name" value="SERINE HYDROLASE-LIKE PROTEIN DDB_G0286239"/>
    <property type="match status" value="1"/>
</dbReference>